<reference evidence="2 3" key="1">
    <citation type="submission" date="2021-07" db="EMBL/GenBank/DDBJ databases">
        <authorList>
            <person name="Palmer J.M."/>
        </authorList>
    </citation>
    <scope>NUCLEOTIDE SEQUENCE [LARGE SCALE GENOMIC DNA]</scope>
    <source>
        <strain evidence="2 3">AT_MEX2019</strain>
        <tissue evidence="2">Muscle</tissue>
    </source>
</reference>
<gene>
    <name evidence="2" type="ORF">ATANTOWER_031216</name>
</gene>
<accession>A0ABU7BLI4</accession>
<comment type="caution">
    <text evidence="2">The sequence shown here is derived from an EMBL/GenBank/DDBJ whole genome shotgun (WGS) entry which is preliminary data.</text>
</comment>
<keyword evidence="3" id="KW-1185">Reference proteome</keyword>
<organism evidence="2 3">
    <name type="scientific">Ataeniobius toweri</name>
    <dbReference type="NCBI Taxonomy" id="208326"/>
    <lineage>
        <taxon>Eukaryota</taxon>
        <taxon>Metazoa</taxon>
        <taxon>Chordata</taxon>
        <taxon>Craniata</taxon>
        <taxon>Vertebrata</taxon>
        <taxon>Euteleostomi</taxon>
        <taxon>Actinopterygii</taxon>
        <taxon>Neopterygii</taxon>
        <taxon>Teleostei</taxon>
        <taxon>Neoteleostei</taxon>
        <taxon>Acanthomorphata</taxon>
        <taxon>Ovalentaria</taxon>
        <taxon>Atherinomorphae</taxon>
        <taxon>Cyprinodontiformes</taxon>
        <taxon>Goodeidae</taxon>
        <taxon>Ataeniobius</taxon>
    </lineage>
</organism>
<feature type="compositionally biased region" description="Basic and acidic residues" evidence="1">
    <location>
        <begin position="99"/>
        <end position="108"/>
    </location>
</feature>
<proteinExistence type="predicted"/>
<dbReference type="EMBL" id="JAHUTI010059095">
    <property type="protein sequence ID" value="MED6250574.1"/>
    <property type="molecule type" value="Genomic_DNA"/>
</dbReference>
<evidence type="ECO:0000256" key="1">
    <source>
        <dbReference type="SAM" id="MobiDB-lite"/>
    </source>
</evidence>
<feature type="compositionally biased region" description="Polar residues" evidence="1">
    <location>
        <begin position="83"/>
        <end position="98"/>
    </location>
</feature>
<evidence type="ECO:0000313" key="3">
    <source>
        <dbReference type="Proteomes" id="UP001345963"/>
    </source>
</evidence>
<dbReference type="Proteomes" id="UP001345963">
    <property type="component" value="Unassembled WGS sequence"/>
</dbReference>
<protein>
    <submittedName>
        <fullName evidence="2">Uncharacterized protein</fullName>
    </submittedName>
</protein>
<sequence length="108" mass="11623">MCEHSLAALESSLWPPLLLSGCSPRGAPALLFRAVIGQVPPAELVCSSFVAPRFHSLLKASLWQDEASAASPSSFTLLRPRTHTQFDSPPFQASLSRVSTEEGGMRTE</sequence>
<name>A0ABU7BLI4_9TELE</name>
<feature type="region of interest" description="Disordered" evidence="1">
    <location>
        <begin position="80"/>
        <end position="108"/>
    </location>
</feature>
<evidence type="ECO:0000313" key="2">
    <source>
        <dbReference type="EMBL" id="MED6250574.1"/>
    </source>
</evidence>